<evidence type="ECO:0000256" key="1">
    <source>
        <dbReference type="ARBA" id="ARBA00022475"/>
    </source>
</evidence>
<keyword evidence="9" id="KW-1185">Reference proteome</keyword>
<dbReference type="Proteomes" id="UP000651208">
    <property type="component" value="Unassembled WGS sequence"/>
</dbReference>
<dbReference type="PANTHER" id="PTHR37485:SF1">
    <property type="entry name" value="CELL DIVISION PROTEIN FTSB"/>
    <property type="match status" value="1"/>
</dbReference>
<evidence type="ECO:0000256" key="7">
    <source>
        <dbReference type="HAMAP-Rule" id="MF_00599"/>
    </source>
</evidence>
<feature type="topological domain" description="Periplasmic" evidence="7">
    <location>
        <begin position="25"/>
        <end position="98"/>
    </location>
</feature>
<name>A0ABR7QY15_9GAMM</name>
<dbReference type="HAMAP" id="MF_00599">
    <property type="entry name" value="FtsB"/>
    <property type="match status" value="1"/>
</dbReference>
<evidence type="ECO:0000256" key="4">
    <source>
        <dbReference type="ARBA" id="ARBA00022989"/>
    </source>
</evidence>
<dbReference type="PANTHER" id="PTHR37485">
    <property type="entry name" value="CELL DIVISION PROTEIN FTSB"/>
    <property type="match status" value="1"/>
</dbReference>
<dbReference type="GO" id="GO:0051301">
    <property type="term" value="P:cell division"/>
    <property type="evidence" value="ECO:0007669"/>
    <property type="project" value="UniProtKB-KW"/>
</dbReference>
<keyword evidence="4 7" id="KW-1133">Transmembrane helix</keyword>
<evidence type="ECO:0000313" key="8">
    <source>
        <dbReference type="EMBL" id="MBC9131094.1"/>
    </source>
</evidence>
<keyword evidence="5 7" id="KW-0472">Membrane</keyword>
<evidence type="ECO:0000256" key="6">
    <source>
        <dbReference type="ARBA" id="ARBA00023306"/>
    </source>
</evidence>
<dbReference type="Pfam" id="PF04977">
    <property type="entry name" value="DivIC"/>
    <property type="match status" value="1"/>
</dbReference>
<comment type="subunit">
    <text evidence="7">Part of a complex composed of FtsB, FtsL and FtsQ.</text>
</comment>
<keyword evidence="1 7" id="KW-1003">Cell membrane</keyword>
<dbReference type="InterPro" id="IPR007060">
    <property type="entry name" value="FtsL/DivIC"/>
</dbReference>
<dbReference type="EMBL" id="JABURY010000016">
    <property type="protein sequence ID" value="MBC9131094.1"/>
    <property type="molecule type" value="Genomic_DNA"/>
</dbReference>
<evidence type="ECO:0000256" key="2">
    <source>
        <dbReference type="ARBA" id="ARBA00022618"/>
    </source>
</evidence>
<gene>
    <name evidence="7 8" type="primary">ftsB</name>
    <name evidence="8" type="ORF">FcAc13_07195</name>
</gene>
<evidence type="ECO:0000313" key="9">
    <source>
        <dbReference type="Proteomes" id="UP000651208"/>
    </source>
</evidence>
<evidence type="ECO:0000256" key="3">
    <source>
        <dbReference type="ARBA" id="ARBA00022692"/>
    </source>
</evidence>
<protein>
    <recommendedName>
        <fullName evidence="7">Cell division protein FtsB</fullName>
    </recommendedName>
</protein>
<organism evidence="8 9">
    <name type="scientific">Frischella japonica</name>
    <dbReference type="NCBI Taxonomy" id="2741544"/>
    <lineage>
        <taxon>Bacteria</taxon>
        <taxon>Pseudomonadati</taxon>
        <taxon>Pseudomonadota</taxon>
        <taxon>Gammaproteobacteria</taxon>
        <taxon>Orbales</taxon>
        <taxon>Orbaceae</taxon>
        <taxon>Frischella</taxon>
    </lineage>
</organism>
<accession>A0ABR7QY15</accession>
<keyword evidence="7" id="KW-0997">Cell inner membrane</keyword>
<dbReference type="RefSeq" id="WP_187755538.1">
    <property type="nucleotide sequence ID" value="NZ_JABURY010000016.1"/>
</dbReference>
<feature type="topological domain" description="Cytoplasmic" evidence="7">
    <location>
        <begin position="1"/>
        <end position="7"/>
    </location>
</feature>
<keyword evidence="2 7" id="KW-0132">Cell division</keyword>
<keyword evidence="3 7" id="KW-0812">Transmembrane</keyword>
<comment type="function">
    <text evidence="7">Essential cell division protein. May link together the upstream cell division proteins, which are predominantly cytoplasmic, with the downstream cell division proteins, which are predominantly periplasmic.</text>
</comment>
<keyword evidence="6 7" id="KW-0131">Cell cycle</keyword>
<sequence length="98" mass="11808">MLLKWRLSVLLIIILCYLQHSLWFGKNNLFDYWQNRDIVNQLTQENDQLKMRNEHMFAEVADLYQGSQAVEERARNHLGMIKPDEHFYRIVTESVPSR</sequence>
<comment type="similarity">
    <text evidence="7">Belongs to the FtsB family.</text>
</comment>
<dbReference type="InterPro" id="IPR023081">
    <property type="entry name" value="Cell_div_FtsB"/>
</dbReference>
<dbReference type="NCBIfam" id="NF002058">
    <property type="entry name" value="PRK00888.1"/>
    <property type="match status" value="1"/>
</dbReference>
<reference evidence="8 9" key="1">
    <citation type="submission" date="2020-06" db="EMBL/GenBank/DDBJ databases">
        <title>Frischella cerana isolated from Apis cerana gut homogenate.</title>
        <authorList>
            <person name="Wolter L.A."/>
            <person name="Suenami S."/>
            <person name="Miyazaki R."/>
        </authorList>
    </citation>
    <scope>NUCLEOTIDE SEQUENCE [LARGE SCALE GENOMIC DNA]</scope>
    <source>
        <strain evidence="8 9">Ac13</strain>
    </source>
</reference>
<comment type="subcellular location">
    <subcellularLocation>
        <location evidence="7">Cell inner membrane</location>
        <topology evidence="7">Single-pass type II membrane protein</topology>
    </subcellularLocation>
    <text evidence="7">Localizes to the division septum.</text>
</comment>
<evidence type="ECO:0000256" key="5">
    <source>
        <dbReference type="ARBA" id="ARBA00023136"/>
    </source>
</evidence>
<proteinExistence type="inferred from homology"/>
<comment type="caution">
    <text evidence="8">The sequence shown here is derived from an EMBL/GenBank/DDBJ whole genome shotgun (WGS) entry which is preliminary data.</text>
</comment>